<dbReference type="InterPro" id="IPR002083">
    <property type="entry name" value="MATH/TRAF_dom"/>
</dbReference>
<name>A0A4Y2N7D2_ARAVE</name>
<dbReference type="Pfam" id="PF22486">
    <property type="entry name" value="MATH_2"/>
    <property type="match status" value="1"/>
</dbReference>
<dbReference type="SUPFAM" id="SSF49599">
    <property type="entry name" value="TRAF domain-like"/>
    <property type="match status" value="1"/>
</dbReference>
<dbReference type="EMBL" id="BGPR01008477">
    <property type="protein sequence ID" value="GBN34087.1"/>
    <property type="molecule type" value="Genomic_DNA"/>
</dbReference>
<sequence length="222" mass="25498">MESCNQNAAKGVTIKWYIENFQFCWHKTGERLESPLFNVDFLSGTSWRLWFYPRGDDDGEYTSFYLFREEGGPEVVDVDFQLFFYDSESVLKSARDSLNWYSFKIHQREGLECFKSCGEVSPLKADPKGTFVLSLGCTIFNRERDGFGFSVQPLFTRIGMKRIYGTEIIDNVTDPDSHCNEDIVVKPLLKDDPLINIKLSYVDDSLVIKMDPVNCKAIKSAV</sequence>
<evidence type="ECO:0000259" key="1">
    <source>
        <dbReference type="PROSITE" id="PS50144"/>
    </source>
</evidence>
<dbReference type="AlphaFoldDB" id="A0A4Y2N7D2"/>
<accession>A0A4Y2N7D2</accession>
<evidence type="ECO:0000313" key="2">
    <source>
        <dbReference type="EMBL" id="GBN34087.1"/>
    </source>
</evidence>
<protein>
    <recommendedName>
        <fullName evidence="1">MATH domain-containing protein</fullName>
    </recommendedName>
</protein>
<reference evidence="2 3" key="1">
    <citation type="journal article" date="2019" name="Sci. Rep.">
        <title>Orb-weaving spider Araneus ventricosus genome elucidates the spidroin gene catalogue.</title>
        <authorList>
            <person name="Kono N."/>
            <person name="Nakamura H."/>
            <person name="Ohtoshi R."/>
            <person name="Moran D.A.P."/>
            <person name="Shinohara A."/>
            <person name="Yoshida Y."/>
            <person name="Fujiwara M."/>
            <person name="Mori M."/>
            <person name="Tomita M."/>
            <person name="Arakawa K."/>
        </authorList>
    </citation>
    <scope>NUCLEOTIDE SEQUENCE [LARGE SCALE GENOMIC DNA]</scope>
</reference>
<keyword evidence="3" id="KW-1185">Reference proteome</keyword>
<dbReference type="Gene3D" id="2.60.210.10">
    <property type="entry name" value="Apoptosis, Tumor Necrosis Factor Receptor Associated Protein 2, Chain A"/>
    <property type="match status" value="1"/>
</dbReference>
<dbReference type="Proteomes" id="UP000499080">
    <property type="component" value="Unassembled WGS sequence"/>
</dbReference>
<comment type="caution">
    <text evidence="2">The sequence shown here is derived from an EMBL/GenBank/DDBJ whole genome shotgun (WGS) entry which is preliminary data.</text>
</comment>
<evidence type="ECO:0000313" key="3">
    <source>
        <dbReference type="Proteomes" id="UP000499080"/>
    </source>
</evidence>
<organism evidence="2 3">
    <name type="scientific">Araneus ventricosus</name>
    <name type="common">Orbweaver spider</name>
    <name type="synonym">Epeira ventricosa</name>
    <dbReference type="NCBI Taxonomy" id="182803"/>
    <lineage>
        <taxon>Eukaryota</taxon>
        <taxon>Metazoa</taxon>
        <taxon>Ecdysozoa</taxon>
        <taxon>Arthropoda</taxon>
        <taxon>Chelicerata</taxon>
        <taxon>Arachnida</taxon>
        <taxon>Araneae</taxon>
        <taxon>Araneomorphae</taxon>
        <taxon>Entelegynae</taxon>
        <taxon>Araneoidea</taxon>
        <taxon>Araneidae</taxon>
        <taxon>Araneus</taxon>
    </lineage>
</organism>
<feature type="domain" description="MATH" evidence="1">
    <location>
        <begin position="11"/>
        <end position="66"/>
    </location>
</feature>
<dbReference type="PROSITE" id="PS50144">
    <property type="entry name" value="MATH"/>
    <property type="match status" value="1"/>
</dbReference>
<gene>
    <name evidence="2" type="ORF">AVEN_202414_1</name>
</gene>
<proteinExistence type="predicted"/>
<dbReference type="InterPro" id="IPR008974">
    <property type="entry name" value="TRAF-like"/>
</dbReference>